<feature type="domain" description="Fe2OG dioxygenase" evidence="7">
    <location>
        <begin position="160"/>
        <end position="286"/>
    </location>
</feature>
<sequence>MPASDASDAAPSLPVYSSVVPVAKTNCANPLGTTALSLDSFQSHPPQTLATRPINGGVSGFVATSALSIDECTALVAQTEKAGYTFWHPTDTPAKRAFRAADTVEVHSPELADILWSRLGQYVAPRVRLVDEDEGDGDADGDAEESDDRGAEGTWVAYGVNPDMLFARYDEGGHFAPHTDGSAVVNFNDRSLYSLLVYLTTTGGGGGTRIVRPGNEAGIGTGALATDDLGRFRHTLGDDAYVDCCPCVAGNAMAFRQTAYHEGEPVEVGGKTKYVIRTDIMFRRVPPICAETPEDLKAFEFYREANQLEASGDAEEACKLYQRVTKLSPQLAAKLKV</sequence>
<dbReference type="GO" id="GO:0031418">
    <property type="term" value="F:L-ascorbic acid binding"/>
    <property type="evidence" value="ECO:0007669"/>
    <property type="project" value="InterPro"/>
</dbReference>
<dbReference type="Pfam" id="PF13640">
    <property type="entry name" value="2OG-FeII_Oxy_3"/>
    <property type="match status" value="1"/>
</dbReference>
<comment type="cofactor">
    <cofactor evidence="1">
        <name>L-ascorbate</name>
        <dbReference type="ChEBI" id="CHEBI:38290"/>
    </cofactor>
</comment>
<dbReference type="OrthoDB" id="69177at2759"/>
<dbReference type="GO" id="GO:0016705">
    <property type="term" value="F:oxidoreductase activity, acting on paired donors, with incorporation or reduction of molecular oxygen"/>
    <property type="evidence" value="ECO:0007669"/>
    <property type="project" value="InterPro"/>
</dbReference>
<evidence type="ECO:0000256" key="6">
    <source>
        <dbReference type="SAM" id="MobiDB-lite"/>
    </source>
</evidence>
<reference evidence="8" key="1">
    <citation type="submission" date="2020-10" db="EMBL/GenBank/DDBJ databases">
        <title>Unveiling of a novel bifunctional photoreceptor, Dualchrome1, isolated from a cosmopolitan green alga.</title>
        <authorList>
            <person name="Suzuki S."/>
            <person name="Kawachi M."/>
        </authorList>
    </citation>
    <scope>NUCLEOTIDE SEQUENCE</scope>
    <source>
        <strain evidence="8">NIES 2893</strain>
    </source>
</reference>
<dbReference type="GO" id="GO:0051213">
    <property type="term" value="F:dioxygenase activity"/>
    <property type="evidence" value="ECO:0007669"/>
    <property type="project" value="UniProtKB-KW"/>
</dbReference>
<dbReference type="InterPro" id="IPR005123">
    <property type="entry name" value="Oxoglu/Fe-dep_dioxygenase_dom"/>
</dbReference>
<dbReference type="AlphaFoldDB" id="A0A830HE06"/>
<keyword evidence="4" id="KW-0560">Oxidoreductase</keyword>
<dbReference type="InterPro" id="IPR044862">
    <property type="entry name" value="Pro_4_hyd_alph_FE2OG_OXY"/>
</dbReference>
<dbReference type="SMART" id="SM00702">
    <property type="entry name" value="P4Hc"/>
    <property type="match status" value="1"/>
</dbReference>
<dbReference type="EMBL" id="BNJQ01000009">
    <property type="protein sequence ID" value="GHP04978.1"/>
    <property type="molecule type" value="Genomic_DNA"/>
</dbReference>
<accession>A0A830HE06</accession>
<evidence type="ECO:0000313" key="8">
    <source>
        <dbReference type="EMBL" id="GHP04978.1"/>
    </source>
</evidence>
<protein>
    <recommendedName>
        <fullName evidence="7">Fe2OG dioxygenase domain-containing protein</fullName>
    </recommendedName>
</protein>
<evidence type="ECO:0000313" key="9">
    <source>
        <dbReference type="Proteomes" id="UP000660262"/>
    </source>
</evidence>
<dbReference type="Proteomes" id="UP000660262">
    <property type="component" value="Unassembled WGS sequence"/>
</dbReference>
<gene>
    <name evidence="8" type="ORF">PPROV_000373000</name>
</gene>
<evidence type="ECO:0000256" key="3">
    <source>
        <dbReference type="ARBA" id="ARBA00022964"/>
    </source>
</evidence>
<evidence type="ECO:0000256" key="1">
    <source>
        <dbReference type="ARBA" id="ARBA00001961"/>
    </source>
</evidence>
<keyword evidence="5" id="KW-0408">Iron</keyword>
<keyword evidence="9" id="KW-1185">Reference proteome</keyword>
<keyword evidence="3" id="KW-0223">Dioxygenase</keyword>
<evidence type="ECO:0000256" key="4">
    <source>
        <dbReference type="ARBA" id="ARBA00023002"/>
    </source>
</evidence>
<dbReference type="Gene3D" id="2.60.120.620">
    <property type="entry name" value="q2cbj1_9rhob like domain"/>
    <property type="match status" value="1"/>
</dbReference>
<keyword evidence="2" id="KW-0479">Metal-binding</keyword>
<feature type="compositionally biased region" description="Acidic residues" evidence="6">
    <location>
        <begin position="131"/>
        <end position="147"/>
    </location>
</feature>
<feature type="region of interest" description="Disordered" evidence="6">
    <location>
        <begin position="131"/>
        <end position="152"/>
    </location>
</feature>
<evidence type="ECO:0000256" key="2">
    <source>
        <dbReference type="ARBA" id="ARBA00022723"/>
    </source>
</evidence>
<organism evidence="8 9">
    <name type="scientific">Pycnococcus provasolii</name>
    <dbReference type="NCBI Taxonomy" id="41880"/>
    <lineage>
        <taxon>Eukaryota</taxon>
        <taxon>Viridiplantae</taxon>
        <taxon>Chlorophyta</taxon>
        <taxon>Pseudoscourfieldiophyceae</taxon>
        <taxon>Pseudoscourfieldiales</taxon>
        <taxon>Pycnococcaceae</taxon>
        <taxon>Pycnococcus</taxon>
    </lineage>
</organism>
<name>A0A830HE06_9CHLO</name>
<proteinExistence type="predicted"/>
<dbReference type="PROSITE" id="PS51471">
    <property type="entry name" value="FE2OG_OXY"/>
    <property type="match status" value="1"/>
</dbReference>
<comment type="caution">
    <text evidence="8">The sequence shown here is derived from an EMBL/GenBank/DDBJ whole genome shotgun (WGS) entry which is preliminary data.</text>
</comment>
<dbReference type="InterPro" id="IPR006620">
    <property type="entry name" value="Pro_4_hyd_alph"/>
</dbReference>
<dbReference type="GO" id="GO:0005506">
    <property type="term" value="F:iron ion binding"/>
    <property type="evidence" value="ECO:0007669"/>
    <property type="project" value="InterPro"/>
</dbReference>
<evidence type="ECO:0000256" key="5">
    <source>
        <dbReference type="ARBA" id="ARBA00023004"/>
    </source>
</evidence>
<evidence type="ECO:0000259" key="7">
    <source>
        <dbReference type="PROSITE" id="PS51471"/>
    </source>
</evidence>